<reference evidence="1 2" key="1">
    <citation type="submission" date="2020-08" db="EMBL/GenBank/DDBJ databases">
        <title>Sequencing the genomes of 1000 actinobacteria strains.</title>
        <authorList>
            <person name="Klenk H.-P."/>
        </authorList>
    </citation>
    <scope>NUCLEOTIDE SEQUENCE [LARGE SCALE GENOMIC DNA]</scope>
    <source>
        <strain evidence="1 2">DSM 22826</strain>
    </source>
</reference>
<sequence length="232" mass="25229">MSTIRSFTQDLKTGKKVSLGTFIAQGDRTTKVAVATNFALDKKACTWELDPFTKIKSTHGYIPNAIAWNVSSKGIRLHYAKYSIAAGFCGPPSVLLPWGEVATTKAMSGKVKKRIYAYGIKWNKRGEFYEGGAMYVATQGRKMTMFFGPVGFGDGSCVYGVRSGKTATLSAGMSYYNQKISKIRFKLLDTSSNPKISPASLTKGWKPASAKDLATIKKAQGKIPSARSFCRG</sequence>
<accession>A0A839QNJ7</accession>
<dbReference type="EMBL" id="JACHVS010000002">
    <property type="protein sequence ID" value="MBB2997173.1"/>
    <property type="molecule type" value="Genomic_DNA"/>
</dbReference>
<protein>
    <submittedName>
        <fullName evidence="1">Uncharacterized protein</fullName>
    </submittedName>
</protein>
<gene>
    <name evidence="1" type="ORF">E9229_003420</name>
</gene>
<keyword evidence="2" id="KW-1185">Reference proteome</keyword>
<dbReference type="RefSeq" id="WP_183512725.1">
    <property type="nucleotide sequence ID" value="NZ_BAABGK010000040.1"/>
</dbReference>
<comment type="caution">
    <text evidence="1">The sequence shown here is derived from an EMBL/GenBank/DDBJ whole genome shotgun (WGS) entry which is preliminary data.</text>
</comment>
<proteinExistence type="predicted"/>
<name>A0A839QNJ7_9MICC</name>
<dbReference type="AlphaFoldDB" id="A0A839QNJ7"/>
<organism evidence="1 2">
    <name type="scientific">Paeniglutamicibacter cryotolerans</name>
    <dbReference type="NCBI Taxonomy" id="670079"/>
    <lineage>
        <taxon>Bacteria</taxon>
        <taxon>Bacillati</taxon>
        <taxon>Actinomycetota</taxon>
        <taxon>Actinomycetes</taxon>
        <taxon>Micrococcales</taxon>
        <taxon>Micrococcaceae</taxon>
        <taxon>Paeniglutamicibacter</taxon>
    </lineage>
</organism>
<evidence type="ECO:0000313" key="2">
    <source>
        <dbReference type="Proteomes" id="UP000523000"/>
    </source>
</evidence>
<evidence type="ECO:0000313" key="1">
    <source>
        <dbReference type="EMBL" id="MBB2997173.1"/>
    </source>
</evidence>
<dbReference type="Proteomes" id="UP000523000">
    <property type="component" value="Unassembled WGS sequence"/>
</dbReference>